<dbReference type="AlphaFoldDB" id="A0A9Q0W1F3"/>
<comment type="caution">
    <text evidence="2">The sequence shown here is derived from an EMBL/GenBank/DDBJ whole genome shotgun (WGS) entry which is preliminary data.</text>
</comment>
<accession>A0A9Q0W1F3</accession>
<feature type="compositionally biased region" description="Basic residues" evidence="1">
    <location>
        <begin position="39"/>
        <end position="59"/>
    </location>
</feature>
<keyword evidence="3" id="KW-1185">Reference proteome</keyword>
<evidence type="ECO:0000313" key="3">
    <source>
        <dbReference type="Proteomes" id="UP001151752"/>
    </source>
</evidence>
<sequence length="59" mass="6903">MNMCGQMIMNKNNEKGQVKYPRAILSHNSNPCTVWGKSASKHINQKPKRRKQRRIKSHI</sequence>
<evidence type="ECO:0000313" key="2">
    <source>
        <dbReference type="EMBL" id="KAJ6757508.1"/>
    </source>
</evidence>
<protein>
    <submittedName>
        <fullName evidence="2">Uncharacterized protein</fullName>
    </submittedName>
</protein>
<gene>
    <name evidence="2" type="ORF">OIU74_026713</name>
</gene>
<evidence type="ECO:0000256" key="1">
    <source>
        <dbReference type="SAM" id="MobiDB-lite"/>
    </source>
</evidence>
<name>A0A9Q0W1F3_9ROSI</name>
<dbReference type="EMBL" id="JAPFFM010000007">
    <property type="protein sequence ID" value="KAJ6757508.1"/>
    <property type="molecule type" value="Genomic_DNA"/>
</dbReference>
<reference evidence="2" key="2">
    <citation type="journal article" date="2023" name="Int. J. Mol. Sci.">
        <title>De Novo Assembly and Annotation of 11 Diverse Shrub Willow (Salix) Genomes Reveals Novel Gene Organization in Sex-Linked Regions.</title>
        <authorList>
            <person name="Hyden B."/>
            <person name="Feng K."/>
            <person name="Yates T.B."/>
            <person name="Jawdy S."/>
            <person name="Cereghino C."/>
            <person name="Smart L.B."/>
            <person name="Muchero W."/>
        </authorList>
    </citation>
    <scope>NUCLEOTIDE SEQUENCE</scope>
    <source>
        <tissue evidence="2">Shoot tip</tissue>
    </source>
</reference>
<reference evidence="2" key="1">
    <citation type="submission" date="2022-11" db="EMBL/GenBank/DDBJ databases">
        <authorList>
            <person name="Hyden B.L."/>
            <person name="Feng K."/>
            <person name="Yates T."/>
            <person name="Jawdy S."/>
            <person name="Smart L.B."/>
            <person name="Muchero W."/>
        </authorList>
    </citation>
    <scope>NUCLEOTIDE SEQUENCE</scope>
    <source>
        <tissue evidence="2">Shoot tip</tissue>
    </source>
</reference>
<feature type="region of interest" description="Disordered" evidence="1">
    <location>
        <begin position="31"/>
        <end position="59"/>
    </location>
</feature>
<organism evidence="2 3">
    <name type="scientific">Salix koriyanagi</name>
    <dbReference type="NCBI Taxonomy" id="2511006"/>
    <lineage>
        <taxon>Eukaryota</taxon>
        <taxon>Viridiplantae</taxon>
        <taxon>Streptophyta</taxon>
        <taxon>Embryophyta</taxon>
        <taxon>Tracheophyta</taxon>
        <taxon>Spermatophyta</taxon>
        <taxon>Magnoliopsida</taxon>
        <taxon>eudicotyledons</taxon>
        <taxon>Gunneridae</taxon>
        <taxon>Pentapetalae</taxon>
        <taxon>rosids</taxon>
        <taxon>fabids</taxon>
        <taxon>Malpighiales</taxon>
        <taxon>Salicaceae</taxon>
        <taxon>Saliceae</taxon>
        <taxon>Salix</taxon>
    </lineage>
</organism>
<proteinExistence type="predicted"/>
<dbReference type="Proteomes" id="UP001151752">
    <property type="component" value="Chromosome 13"/>
</dbReference>